<feature type="compositionally biased region" description="Low complexity" evidence="1">
    <location>
        <begin position="56"/>
        <end position="85"/>
    </location>
</feature>
<feature type="transmembrane region" description="Helical" evidence="2">
    <location>
        <begin position="116"/>
        <end position="137"/>
    </location>
</feature>
<protein>
    <recommendedName>
        <fullName evidence="5">Transmembrane protein</fullName>
    </recommendedName>
</protein>
<name>A0A5N6QHC1_9ROSI</name>
<dbReference type="AlphaFoldDB" id="A0A5N6QHC1"/>
<gene>
    <name evidence="3" type="ORF">FH972_002388</name>
</gene>
<dbReference type="Proteomes" id="UP000327013">
    <property type="component" value="Chromosome 1"/>
</dbReference>
<reference evidence="3 4" key="1">
    <citation type="submission" date="2019-06" db="EMBL/GenBank/DDBJ databases">
        <title>A chromosomal-level reference genome of Carpinus fangiana (Coryloideae, Betulaceae).</title>
        <authorList>
            <person name="Yang X."/>
            <person name="Wang Z."/>
            <person name="Zhang L."/>
            <person name="Hao G."/>
            <person name="Liu J."/>
            <person name="Yang Y."/>
        </authorList>
    </citation>
    <scope>NUCLEOTIDE SEQUENCE [LARGE SCALE GENOMIC DNA]</scope>
    <source>
        <strain evidence="3">Cfa_2016G</strain>
        <tissue evidence="3">Leaf</tissue>
    </source>
</reference>
<evidence type="ECO:0000256" key="1">
    <source>
        <dbReference type="SAM" id="MobiDB-lite"/>
    </source>
</evidence>
<keyword evidence="2" id="KW-0812">Transmembrane</keyword>
<accession>A0A5N6QHC1</accession>
<organism evidence="3 4">
    <name type="scientific">Carpinus fangiana</name>
    <dbReference type="NCBI Taxonomy" id="176857"/>
    <lineage>
        <taxon>Eukaryota</taxon>
        <taxon>Viridiplantae</taxon>
        <taxon>Streptophyta</taxon>
        <taxon>Embryophyta</taxon>
        <taxon>Tracheophyta</taxon>
        <taxon>Spermatophyta</taxon>
        <taxon>Magnoliopsida</taxon>
        <taxon>eudicotyledons</taxon>
        <taxon>Gunneridae</taxon>
        <taxon>Pentapetalae</taxon>
        <taxon>rosids</taxon>
        <taxon>fabids</taxon>
        <taxon>Fagales</taxon>
        <taxon>Betulaceae</taxon>
        <taxon>Carpinus</taxon>
    </lineage>
</organism>
<feature type="region of interest" description="Disordered" evidence="1">
    <location>
        <begin position="39"/>
        <end position="85"/>
    </location>
</feature>
<evidence type="ECO:0000313" key="3">
    <source>
        <dbReference type="EMBL" id="KAE7997784.1"/>
    </source>
</evidence>
<evidence type="ECO:0008006" key="5">
    <source>
        <dbReference type="Google" id="ProtNLM"/>
    </source>
</evidence>
<feature type="transmembrane region" description="Helical" evidence="2">
    <location>
        <begin position="90"/>
        <end position="110"/>
    </location>
</feature>
<keyword evidence="4" id="KW-1185">Reference proteome</keyword>
<feature type="transmembrane region" description="Helical" evidence="2">
    <location>
        <begin position="6"/>
        <end position="26"/>
    </location>
</feature>
<keyword evidence="2" id="KW-1133">Transmembrane helix</keyword>
<evidence type="ECO:0000256" key="2">
    <source>
        <dbReference type="SAM" id="Phobius"/>
    </source>
</evidence>
<keyword evidence="2" id="KW-0472">Membrane</keyword>
<proteinExistence type="predicted"/>
<sequence length="141" mass="15247">MGLSYRQVLTILLFFAIFLASSQLGATRSLREQFQSLRGIVPPSGPNPCTYVPKPGSGSFGQQQDQSNLIKSTQQQTKPNQPSNKQPKKIVMVIFGVADLVSWWVGIAGVADLLPWWVGVAGVANLLPWWVGVAGVVDLSP</sequence>
<evidence type="ECO:0000313" key="4">
    <source>
        <dbReference type="Proteomes" id="UP000327013"/>
    </source>
</evidence>
<dbReference type="EMBL" id="CM017321">
    <property type="protein sequence ID" value="KAE7997784.1"/>
    <property type="molecule type" value="Genomic_DNA"/>
</dbReference>